<dbReference type="Proteomes" id="UP001054945">
    <property type="component" value="Unassembled WGS sequence"/>
</dbReference>
<keyword evidence="2" id="KW-1185">Reference proteome</keyword>
<evidence type="ECO:0000313" key="1">
    <source>
        <dbReference type="EMBL" id="GIY52526.1"/>
    </source>
</evidence>
<sequence length="86" mass="9862">MDDTMPISMKCGYIKTCKHRDYRKSSYLISYPQSRLMQRHDSRVHIWNGFHPPSNEGFTVPGEGTQSQTEKYMIGVSGTAMNVRCS</sequence>
<name>A0AAV4U441_CAEEX</name>
<reference evidence="1 2" key="1">
    <citation type="submission" date="2021-06" db="EMBL/GenBank/DDBJ databases">
        <title>Caerostris extrusa draft genome.</title>
        <authorList>
            <person name="Kono N."/>
            <person name="Arakawa K."/>
        </authorList>
    </citation>
    <scope>NUCLEOTIDE SEQUENCE [LARGE SCALE GENOMIC DNA]</scope>
</reference>
<dbReference type="AlphaFoldDB" id="A0AAV4U441"/>
<proteinExistence type="predicted"/>
<accession>A0AAV4U441</accession>
<dbReference type="EMBL" id="BPLR01012253">
    <property type="protein sequence ID" value="GIY52526.1"/>
    <property type="molecule type" value="Genomic_DNA"/>
</dbReference>
<gene>
    <name evidence="1" type="ORF">CEXT_719041</name>
</gene>
<protein>
    <submittedName>
        <fullName evidence="1">Uncharacterized protein</fullName>
    </submittedName>
</protein>
<organism evidence="1 2">
    <name type="scientific">Caerostris extrusa</name>
    <name type="common">Bark spider</name>
    <name type="synonym">Caerostris bankana</name>
    <dbReference type="NCBI Taxonomy" id="172846"/>
    <lineage>
        <taxon>Eukaryota</taxon>
        <taxon>Metazoa</taxon>
        <taxon>Ecdysozoa</taxon>
        <taxon>Arthropoda</taxon>
        <taxon>Chelicerata</taxon>
        <taxon>Arachnida</taxon>
        <taxon>Araneae</taxon>
        <taxon>Araneomorphae</taxon>
        <taxon>Entelegynae</taxon>
        <taxon>Araneoidea</taxon>
        <taxon>Araneidae</taxon>
        <taxon>Caerostris</taxon>
    </lineage>
</organism>
<evidence type="ECO:0000313" key="2">
    <source>
        <dbReference type="Proteomes" id="UP001054945"/>
    </source>
</evidence>
<comment type="caution">
    <text evidence="1">The sequence shown here is derived from an EMBL/GenBank/DDBJ whole genome shotgun (WGS) entry which is preliminary data.</text>
</comment>